<dbReference type="EMBL" id="JBFSHR010000028">
    <property type="protein sequence ID" value="MEX6429895.1"/>
    <property type="molecule type" value="Genomic_DNA"/>
</dbReference>
<dbReference type="InterPro" id="IPR002646">
    <property type="entry name" value="PolA_pol_head_dom"/>
</dbReference>
<dbReference type="Pfam" id="PF12627">
    <property type="entry name" value="PolyA_pol_RNAbd"/>
    <property type="match status" value="1"/>
</dbReference>
<evidence type="ECO:0000256" key="5">
    <source>
        <dbReference type="ARBA" id="ARBA00022723"/>
    </source>
</evidence>
<dbReference type="PANTHER" id="PTHR46173">
    <property type="entry name" value="CCA TRNA NUCLEOTIDYLTRANSFERASE 1, MITOCHONDRIAL"/>
    <property type="match status" value="1"/>
</dbReference>
<dbReference type="NCBIfam" id="TIGR00277">
    <property type="entry name" value="HDIG"/>
    <property type="match status" value="1"/>
</dbReference>
<evidence type="ECO:0000256" key="4">
    <source>
        <dbReference type="ARBA" id="ARBA00022695"/>
    </source>
</evidence>
<evidence type="ECO:0000259" key="10">
    <source>
        <dbReference type="Pfam" id="PF12627"/>
    </source>
</evidence>
<evidence type="ECO:0000259" key="9">
    <source>
        <dbReference type="Pfam" id="PF01966"/>
    </source>
</evidence>
<keyword evidence="3" id="KW-0819">tRNA processing</keyword>
<proteinExistence type="predicted"/>
<dbReference type="InterPro" id="IPR006674">
    <property type="entry name" value="HD_domain"/>
</dbReference>
<dbReference type="Proteomes" id="UP001560267">
    <property type="component" value="Unassembled WGS sequence"/>
</dbReference>
<feature type="domain" description="tRNA nucleotidyltransferase/poly(A) polymerase RNA and SrmB- binding" evidence="10">
    <location>
        <begin position="181"/>
        <end position="240"/>
    </location>
</feature>
<name>A0ABV3Y3B3_9ACTN</name>
<comment type="cofactor">
    <cofactor evidence="1">
        <name>Mg(2+)</name>
        <dbReference type="ChEBI" id="CHEBI:18420"/>
    </cofactor>
</comment>
<accession>A0ABV3Y3B3</accession>
<keyword evidence="5" id="KW-0479">Metal-binding</keyword>
<dbReference type="PANTHER" id="PTHR46173:SF1">
    <property type="entry name" value="CCA TRNA NUCLEOTIDYLTRANSFERASE 1, MITOCHONDRIAL"/>
    <property type="match status" value="1"/>
</dbReference>
<evidence type="ECO:0000256" key="2">
    <source>
        <dbReference type="ARBA" id="ARBA00022679"/>
    </source>
</evidence>
<reference evidence="11 12" key="1">
    <citation type="submission" date="2024-07" db="EMBL/GenBank/DDBJ databases">
        <title>Draft Genome Sequence of Ferrimicrobium acidiphilum Strain YE2023, Isolated from a Pulp of Bioleach Reactor.</title>
        <authorList>
            <person name="Elkina Y.A."/>
            <person name="Bulaeva A.G."/>
            <person name="Beletsky A.V."/>
            <person name="Mardanov A.V."/>
        </authorList>
    </citation>
    <scope>NUCLEOTIDE SEQUENCE [LARGE SCALE GENOMIC DNA]</scope>
    <source>
        <strain evidence="11 12">YE2023</strain>
    </source>
</reference>
<evidence type="ECO:0000313" key="12">
    <source>
        <dbReference type="Proteomes" id="UP001560267"/>
    </source>
</evidence>
<dbReference type="SUPFAM" id="SSF81891">
    <property type="entry name" value="Poly A polymerase C-terminal region-like"/>
    <property type="match status" value="1"/>
</dbReference>
<feature type="domain" description="HD" evidence="9">
    <location>
        <begin position="267"/>
        <end position="399"/>
    </location>
</feature>
<dbReference type="CDD" id="cd05398">
    <property type="entry name" value="NT_ClassII-CCAase"/>
    <property type="match status" value="1"/>
</dbReference>
<keyword evidence="12" id="KW-1185">Reference proteome</keyword>
<dbReference type="Pfam" id="PF01743">
    <property type="entry name" value="PolyA_pol"/>
    <property type="match status" value="1"/>
</dbReference>
<evidence type="ECO:0000259" key="8">
    <source>
        <dbReference type="Pfam" id="PF01743"/>
    </source>
</evidence>
<dbReference type="Gene3D" id="1.10.3090.10">
    <property type="entry name" value="cca-adding enzyme, domain 2"/>
    <property type="match status" value="1"/>
</dbReference>
<feature type="domain" description="Poly A polymerase head" evidence="8">
    <location>
        <begin position="27"/>
        <end position="153"/>
    </location>
</feature>
<organism evidence="11 12">
    <name type="scientific">Ferrimicrobium acidiphilum</name>
    <dbReference type="NCBI Taxonomy" id="121039"/>
    <lineage>
        <taxon>Bacteria</taxon>
        <taxon>Bacillati</taxon>
        <taxon>Actinomycetota</taxon>
        <taxon>Acidimicrobiia</taxon>
        <taxon>Acidimicrobiales</taxon>
        <taxon>Acidimicrobiaceae</taxon>
        <taxon>Ferrimicrobium</taxon>
    </lineage>
</organism>
<dbReference type="InterPro" id="IPR032828">
    <property type="entry name" value="PolyA_RNA-bd"/>
</dbReference>
<gene>
    <name evidence="11" type="ORF">AB6A68_08595</name>
</gene>
<keyword evidence="4 11" id="KW-0548">Nucleotidyltransferase</keyword>
<keyword evidence="2 11" id="KW-0808">Transferase</keyword>
<dbReference type="EC" id="2.7.7.72" evidence="11"/>
<evidence type="ECO:0000256" key="6">
    <source>
        <dbReference type="ARBA" id="ARBA00022741"/>
    </source>
</evidence>
<dbReference type="InterPro" id="IPR050264">
    <property type="entry name" value="Bact_CCA-adding_enz_type3_sf"/>
</dbReference>
<protein>
    <submittedName>
        <fullName evidence="11">CCA tRNA nucleotidyltransferase</fullName>
        <ecNumber evidence="11">2.7.7.72</ecNumber>
    </submittedName>
</protein>
<dbReference type="InterPro" id="IPR006675">
    <property type="entry name" value="HDIG_dom"/>
</dbReference>
<dbReference type="Gene3D" id="3.30.460.10">
    <property type="entry name" value="Beta Polymerase, domain 2"/>
    <property type="match status" value="1"/>
</dbReference>
<evidence type="ECO:0000313" key="11">
    <source>
        <dbReference type="EMBL" id="MEX6429895.1"/>
    </source>
</evidence>
<dbReference type="Pfam" id="PF01966">
    <property type="entry name" value="HD"/>
    <property type="match status" value="1"/>
</dbReference>
<dbReference type="InterPro" id="IPR014065">
    <property type="entry name" value="tRNA_adenylyltransferase"/>
</dbReference>
<comment type="caution">
    <text evidence="11">The sequence shown here is derived from an EMBL/GenBank/DDBJ whole genome shotgun (WGS) entry which is preliminary data.</text>
</comment>
<dbReference type="NCBIfam" id="TIGR02692">
    <property type="entry name" value="tRNA_CCA_actino"/>
    <property type="match status" value="1"/>
</dbReference>
<evidence type="ECO:0000256" key="1">
    <source>
        <dbReference type="ARBA" id="ARBA00001946"/>
    </source>
</evidence>
<sequence length="460" mass="51703">MIPDRFQPTISQLQPIAARFEEHGFRLYIVGGALRDLLLGENPTDIDLTTDAEPSDILSVLTGTVHSINRAGERFGTIACSLGSLRLEITTHRCDVYAHTSRKPTVAFSTSLTDDLARRDFTINAIALEITTNEPALIDPYHGVADLAARHLRTPISPEVSFSEDPLRMLRAARFIARLNLEPEPGLIEAIHTLAPRLAILSRERIRDELNRILTLTDPTAGLVFLVTTPLARFFMPALADLRLEQDPVHHHKDVLAHTIAVVQKCSPRLRLRLAALLHDIAKPRTREFGPDGVTFHFHDVVGARMATAILTELRYPKDLTKDVAKLVALHLRFHGYDASWSDSAVRRYVRDAGELYDDLNELTVCDATTRNQHKLDMMAHNMKEFKERVIRLQEADALKALRPTLDGDDIMTLLNIPPSREVGQALAYLLETELDEGPLPRETAIERILTWWSNHPSSR</sequence>
<dbReference type="GO" id="GO:0004810">
    <property type="term" value="F:CCA tRNA nucleotidyltransferase activity"/>
    <property type="evidence" value="ECO:0007669"/>
    <property type="project" value="UniProtKB-EC"/>
</dbReference>
<dbReference type="RefSeq" id="WP_369084560.1">
    <property type="nucleotide sequence ID" value="NZ_JBFSHR010000028.1"/>
</dbReference>
<keyword evidence="6" id="KW-0547">Nucleotide-binding</keyword>
<dbReference type="InterPro" id="IPR043519">
    <property type="entry name" value="NT_sf"/>
</dbReference>
<dbReference type="SUPFAM" id="SSF81301">
    <property type="entry name" value="Nucleotidyltransferase"/>
    <property type="match status" value="1"/>
</dbReference>
<evidence type="ECO:0000256" key="3">
    <source>
        <dbReference type="ARBA" id="ARBA00022694"/>
    </source>
</evidence>
<keyword evidence="7" id="KW-0460">Magnesium</keyword>
<evidence type="ECO:0000256" key="7">
    <source>
        <dbReference type="ARBA" id="ARBA00022842"/>
    </source>
</evidence>